<keyword evidence="2" id="KW-1185">Reference proteome</keyword>
<proteinExistence type="predicted"/>
<name>A0ABY6KSR8_9ARAC</name>
<sequence length="523" mass="59039">MGTKMGLLTMVLQGAERYWKTLHALTVPLGYYRFDPRALSQKSCQDDHNEGDHNEEDMQNQLPTVKIENKETLLQLLKNIRPSLEKKTFEPKPYQTTGNTVVKKPAYFAKLDQIEEASQTMNNQNNSDSPDFMAKLKNFPQSDSSTMSTFDVTSLFLSLPHSLIVDGLSSLLNSPAVSDKDQKVVSELFNICLGMNTLEFNGRFFLQIRGSPMGSPLSTIAAEIVIPQSFSNAIYRIPCNDCPQSYVRETGRTIATRVLEHDRNIRSHDRAESGDRREAPSGRLCSLTAEEKLSCHVVGFLKKLAVISQQLTLDRAPRPPSLFLHTHYPWTTQDLLVETMDLNLDQVVQLATQYEKAQEDNKMFDNMPEGINKIAANDRRSEPNLREHKRISTNFKCLRCGGKHKATNPDCPAKDVKCHQCMKNHDKRLKSIRVPKTPVERPANPWTKLGLDIVGPFIDSEIGFRSVPGPTPVLTPDMNWEYILPYIWMTTPARRSLPHLLTVLPSLRDYGPSVTGKGEDVMS</sequence>
<evidence type="ECO:0000313" key="2">
    <source>
        <dbReference type="Proteomes" id="UP001235939"/>
    </source>
</evidence>
<dbReference type="Proteomes" id="UP001235939">
    <property type="component" value="Chromosome 08"/>
</dbReference>
<gene>
    <name evidence="1" type="ORF">LAZ67_8004025</name>
</gene>
<evidence type="ECO:0008006" key="3">
    <source>
        <dbReference type="Google" id="ProtNLM"/>
    </source>
</evidence>
<protein>
    <recommendedName>
        <fullName evidence="3">Reverse transcriptase domain-containing protein</fullName>
    </recommendedName>
</protein>
<dbReference type="EMBL" id="CP092870">
    <property type="protein sequence ID" value="UYV71664.1"/>
    <property type="molecule type" value="Genomic_DNA"/>
</dbReference>
<dbReference type="PANTHER" id="PTHR21301:SF10">
    <property type="entry name" value="REVERSE TRANSCRIPTASE DOMAIN-CONTAINING PROTEIN"/>
    <property type="match status" value="1"/>
</dbReference>
<evidence type="ECO:0000313" key="1">
    <source>
        <dbReference type="EMBL" id="UYV71664.1"/>
    </source>
</evidence>
<accession>A0ABY6KSR8</accession>
<dbReference type="PANTHER" id="PTHR21301">
    <property type="entry name" value="REVERSE TRANSCRIPTASE"/>
    <property type="match status" value="1"/>
</dbReference>
<reference evidence="1 2" key="1">
    <citation type="submission" date="2022-01" db="EMBL/GenBank/DDBJ databases">
        <title>A chromosomal length assembly of Cordylochernes scorpioides.</title>
        <authorList>
            <person name="Zeh D."/>
            <person name="Zeh J."/>
        </authorList>
    </citation>
    <scope>NUCLEOTIDE SEQUENCE [LARGE SCALE GENOMIC DNA]</scope>
    <source>
        <strain evidence="1">IN4F17</strain>
        <tissue evidence="1">Whole Body</tissue>
    </source>
</reference>
<organism evidence="1 2">
    <name type="scientific">Cordylochernes scorpioides</name>
    <dbReference type="NCBI Taxonomy" id="51811"/>
    <lineage>
        <taxon>Eukaryota</taxon>
        <taxon>Metazoa</taxon>
        <taxon>Ecdysozoa</taxon>
        <taxon>Arthropoda</taxon>
        <taxon>Chelicerata</taxon>
        <taxon>Arachnida</taxon>
        <taxon>Pseudoscorpiones</taxon>
        <taxon>Cheliferoidea</taxon>
        <taxon>Chernetidae</taxon>
        <taxon>Cordylochernes</taxon>
    </lineage>
</organism>